<evidence type="ECO:0000256" key="5">
    <source>
        <dbReference type="ARBA" id="ARBA00022801"/>
    </source>
</evidence>
<evidence type="ECO:0000313" key="10">
    <source>
        <dbReference type="Proteomes" id="UP000183700"/>
    </source>
</evidence>
<keyword evidence="7" id="KW-0224">Dipeptidase</keyword>
<dbReference type="NCBIfam" id="NF005591">
    <property type="entry name" value="PRK07318.1"/>
    <property type="match status" value="1"/>
</dbReference>
<dbReference type="InterPro" id="IPR001261">
    <property type="entry name" value="ArgE/DapE_CS"/>
</dbReference>
<dbReference type="RefSeq" id="WP_071861626.1">
    <property type="nucleotide sequence ID" value="NZ_CAURXW010000014.1"/>
</dbReference>
<dbReference type="PROSITE" id="PS00758">
    <property type="entry name" value="ARGE_DAPE_CPG2_1"/>
    <property type="match status" value="1"/>
</dbReference>
<dbReference type="Proteomes" id="UP000183700">
    <property type="component" value="Unassembled WGS sequence"/>
</dbReference>
<name>A0A1L8SWX3_9ENTE</name>
<keyword evidence="6" id="KW-0862">Zinc</keyword>
<reference evidence="9 10" key="1">
    <citation type="submission" date="2014-12" db="EMBL/GenBank/DDBJ databases">
        <title>Draft genome sequences of 29 type strains of Enterococci.</title>
        <authorList>
            <person name="Zhong Z."/>
            <person name="Sun Z."/>
            <person name="Liu W."/>
            <person name="Zhang W."/>
            <person name="Zhang H."/>
        </authorList>
    </citation>
    <scope>NUCLEOTIDE SEQUENCE [LARGE SCALE GENOMIC DNA]</scope>
    <source>
        <strain evidence="9 10">DSM 22802</strain>
    </source>
</reference>
<dbReference type="InterPro" id="IPR010964">
    <property type="entry name" value="M20A_pepV-rel"/>
</dbReference>
<evidence type="ECO:0000256" key="8">
    <source>
        <dbReference type="ARBA" id="ARBA00023049"/>
    </source>
</evidence>
<evidence type="ECO:0000256" key="4">
    <source>
        <dbReference type="ARBA" id="ARBA00022723"/>
    </source>
</evidence>
<gene>
    <name evidence="9" type="ORF">RV00_GL001751</name>
</gene>
<comment type="caution">
    <text evidence="9">The sequence shown here is derived from an EMBL/GenBank/DDBJ whole genome shotgun (WGS) entry which is preliminary data.</text>
</comment>
<evidence type="ECO:0000256" key="7">
    <source>
        <dbReference type="ARBA" id="ARBA00022997"/>
    </source>
</evidence>
<dbReference type="AlphaFoldDB" id="A0A1L8SWX3"/>
<dbReference type="GO" id="GO:0008777">
    <property type="term" value="F:acetylornithine deacetylase activity"/>
    <property type="evidence" value="ECO:0007669"/>
    <property type="project" value="TreeGrafter"/>
</dbReference>
<dbReference type="GO" id="GO:0008270">
    <property type="term" value="F:zinc ion binding"/>
    <property type="evidence" value="ECO:0007669"/>
    <property type="project" value="InterPro"/>
</dbReference>
<dbReference type="NCBIfam" id="TIGR01887">
    <property type="entry name" value="dipeptidaselike"/>
    <property type="match status" value="1"/>
</dbReference>
<keyword evidence="10" id="KW-1185">Reference proteome</keyword>
<evidence type="ECO:0000256" key="1">
    <source>
        <dbReference type="ARBA" id="ARBA00001947"/>
    </source>
</evidence>
<evidence type="ECO:0000256" key="3">
    <source>
        <dbReference type="ARBA" id="ARBA00022670"/>
    </source>
</evidence>
<dbReference type="PANTHER" id="PTHR43808:SF31">
    <property type="entry name" value="N-ACETYL-L-CITRULLINE DEACETYLASE"/>
    <property type="match status" value="1"/>
</dbReference>
<keyword evidence="5" id="KW-0378">Hydrolase</keyword>
<dbReference type="STRING" id="319970.RV00_GL001751"/>
<dbReference type="PROSITE" id="PS00759">
    <property type="entry name" value="ARGE_DAPE_CPG2_2"/>
    <property type="match status" value="1"/>
</dbReference>
<keyword evidence="4" id="KW-0479">Metal-binding</keyword>
<keyword evidence="8" id="KW-0482">Metalloprotease</keyword>
<dbReference type="InterPro" id="IPR036264">
    <property type="entry name" value="Bact_exopeptidase_dim_dom"/>
</dbReference>
<comment type="similarity">
    <text evidence="2">Belongs to the peptidase M20A family.</text>
</comment>
<dbReference type="GO" id="GO:0008237">
    <property type="term" value="F:metallopeptidase activity"/>
    <property type="evidence" value="ECO:0007669"/>
    <property type="project" value="UniProtKB-KW"/>
</dbReference>
<dbReference type="InterPro" id="IPR050072">
    <property type="entry name" value="Peptidase_M20A"/>
</dbReference>
<comment type="cofactor">
    <cofactor evidence="1">
        <name>Zn(2+)</name>
        <dbReference type="ChEBI" id="CHEBI:29105"/>
    </cofactor>
</comment>
<dbReference type="EMBL" id="JXKM01000003">
    <property type="protein sequence ID" value="OJG36392.1"/>
    <property type="molecule type" value="Genomic_DNA"/>
</dbReference>
<dbReference type="Gene3D" id="3.40.630.10">
    <property type="entry name" value="Zn peptidases"/>
    <property type="match status" value="1"/>
</dbReference>
<dbReference type="InterPro" id="IPR011291">
    <property type="entry name" value="Pept_M20A_peptidaseV"/>
</dbReference>
<evidence type="ECO:0000256" key="6">
    <source>
        <dbReference type="ARBA" id="ARBA00022833"/>
    </source>
</evidence>
<evidence type="ECO:0000256" key="2">
    <source>
        <dbReference type="ARBA" id="ARBA00006247"/>
    </source>
</evidence>
<dbReference type="OrthoDB" id="9761532at2"/>
<dbReference type="GO" id="GO:0006508">
    <property type="term" value="P:proteolysis"/>
    <property type="evidence" value="ECO:0007669"/>
    <property type="project" value="UniProtKB-KW"/>
</dbReference>
<evidence type="ECO:0000313" key="9">
    <source>
        <dbReference type="EMBL" id="OJG36392.1"/>
    </source>
</evidence>
<dbReference type="Pfam" id="PF01546">
    <property type="entry name" value="Peptidase_M20"/>
    <property type="match status" value="1"/>
</dbReference>
<dbReference type="GO" id="GO:0016805">
    <property type="term" value="F:dipeptidase activity"/>
    <property type="evidence" value="ECO:0007669"/>
    <property type="project" value="UniProtKB-KW"/>
</dbReference>
<sequence length="470" mass="51593">MTIDFKKEVEARKDDLLADLFTLLRIKSEREDDKATKEAPFGPGPVEALEKMLEIAERDGFTTKNVDNYAGHFDFGEGDETLGIFGHLDVVPAGDGWDSDPYEPEIRDGKLYARGSSDDKGPSVAAYYAVKIIKELGLPISKKIRFVFGTDEESGWGDMDYYFEHEEKPDFGFSPDAYFPIINGEKGNVTMIPHFDGTNGTAYVLVNFEAGLRENMVPGNAVAEVKVADSDAAEKLAKEFADYVENNPVSGKAEVSGNTVTLHLDGKAAHGASPQLGTNAGTFLAVFLNNYDFDKGAKAFIENSANYIHEDVYGKKLGVAFNNEKMGEVTMNAGIFSFKDGQDNDNHITLNFRYPKGTTAEEIKAKLDELFGSDVKVTQGGHHMLPHYVPADDPLVATLLDTFEEHTGIKGEEMVIGGGTFGRLLERGVAYGAQFPGFEDTMHQANEYMSVEDILNSAVIYADAIYRLVK</sequence>
<organism evidence="9 10">
    <name type="scientific">Enterococcus devriesei</name>
    <dbReference type="NCBI Taxonomy" id="319970"/>
    <lineage>
        <taxon>Bacteria</taxon>
        <taxon>Bacillati</taxon>
        <taxon>Bacillota</taxon>
        <taxon>Bacilli</taxon>
        <taxon>Lactobacillales</taxon>
        <taxon>Enterococcaceae</taxon>
        <taxon>Enterococcus</taxon>
    </lineage>
</organism>
<dbReference type="NCBIfam" id="TIGR01886">
    <property type="entry name" value="dipeptidase"/>
    <property type="match status" value="1"/>
</dbReference>
<accession>A0A1L8SWX3</accession>
<keyword evidence="3" id="KW-0645">Protease</keyword>
<dbReference type="SUPFAM" id="SSF55031">
    <property type="entry name" value="Bacterial exopeptidase dimerisation domain"/>
    <property type="match status" value="1"/>
</dbReference>
<dbReference type="SUPFAM" id="SSF53187">
    <property type="entry name" value="Zn-dependent exopeptidases"/>
    <property type="match status" value="1"/>
</dbReference>
<dbReference type="GO" id="GO:0006526">
    <property type="term" value="P:L-arginine biosynthetic process"/>
    <property type="evidence" value="ECO:0007669"/>
    <property type="project" value="TreeGrafter"/>
</dbReference>
<protein>
    <submittedName>
        <fullName evidence="9">Dipeptidase PepV</fullName>
    </submittedName>
</protein>
<proteinExistence type="inferred from homology"/>
<dbReference type="PANTHER" id="PTHR43808">
    <property type="entry name" value="ACETYLORNITHINE DEACETYLASE"/>
    <property type="match status" value="1"/>
</dbReference>
<dbReference type="InterPro" id="IPR002933">
    <property type="entry name" value="Peptidase_M20"/>
</dbReference>
<dbReference type="Gene3D" id="3.30.70.360">
    <property type="match status" value="2"/>
</dbReference>
<dbReference type="CDD" id="cd03888">
    <property type="entry name" value="M20_PepV"/>
    <property type="match status" value="1"/>
</dbReference>